<dbReference type="AlphaFoldDB" id="T0CW89"/>
<dbReference type="OrthoDB" id="2375390at2"/>
<feature type="region of interest" description="Disordered" evidence="1">
    <location>
        <begin position="28"/>
        <end position="54"/>
    </location>
</feature>
<name>T0CW89_ALIAG</name>
<evidence type="ECO:0000256" key="1">
    <source>
        <dbReference type="SAM" id="MobiDB-lite"/>
    </source>
</evidence>
<evidence type="ECO:0000313" key="4">
    <source>
        <dbReference type="Proteomes" id="UP000829401"/>
    </source>
</evidence>
<keyword evidence="2" id="KW-0732">Signal</keyword>
<protein>
    <submittedName>
        <fullName evidence="3">Uncharacterized protein</fullName>
    </submittedName>
</protein>
<feature type="chain" id="PRO_5043534084" evidence="2">
    <location>
        <begin position="25"/>
        <end position="298"/>
    </location>
</feature>
<dbReference type="KEGG" id="aaco:K1I37_03185"/>
<proteinExistence type="predicted"/>
<feature type="compositionally biased region" description="Low complexity" evidence="1">
    <location>
        <begin position="262"/>
        <end position="298"/>
    </location>
</feature>
<dbReference type="EMBL" id="CP080467">
    <property type="protein sequence ID" value="UNO49564.1"/>
    <property type="molecule type" value="Genomic_DNA"/>
</dbReference>
<feature type="compositionally biased region" description="Low complexity" evidence="1">
    <location>
        <begin position="28"/>
        <end position="49"/>
    </location>
</feature>
<reference evidence="4" key="1">
    <citation type="journal article" date="2022" name="G3 (Bethesda)">
        <title>Unveiling the complete genome sequence of Alicyclobacillus acidoterrestris DSM 3922T, a taint-producing strain.</title>
        <authorList>
            <person name="Leonardo I.C."/>
            <person name="Barreto Crespo M.T."/>
            <person name="Gaspar F.B."/>
        </authorList>
    </citation>
    <scope>NUCLEOTIDE SEQUENCE [LARGE SCALE GENOMIC DNA]</scope>
    <source>
        <strain evidence="4">DSM 3922</strain>
    </source>
</reference>
<gene>
    <name evidence="3" type="ORF">K1I37_03185</name>
</gene>
<dbReference type="STRING" id="1356854.N007_16555"/>
<accession>T0CW89</accession>
<evidence type="ECO:0000313" key="3">
    <source>
        <dbReference type="EMBL" id="UNO49564.1"/>
    </source>
</evidence>
<accession>A0A9E6ZUS7</accession>
<dbReference type="Proteomes" id="UP000829401">
    <property type="component" value="Chromosome"/>
</dbReference>
<feature type="signal peptide" evidence="2">
    <location>
        <begin position="1"/>
        <end position="24"/>
    </location>
</feature>
<evidence type="ECO:0000256" key="2">
    <source>
        <dbReference type="SAM" id="SignalP"/>
    </source>
</evidence>
<sequence>MKLKAMIASSVMTLTALGTVTAYAATTNTTGTTSSSTSSTSTSTASTTSGQGHHAKGAGFWGVDIASILGIDKTTLQSDLKAGQSLAQIAQSKGIDESTLISDIESAEKAQLDKAVSAGKLTSAQEQKLLTNAQSRIQQMVEHTGGFAKGSFQGAGSNKGAFAPLSDIASILGVDTSTLQSDLKAGQSLAQIAQSKGIDESTLVSDIESAEKTQLDKAVSAGKLTSSEEQKILSNADTMITKLVERTGAPQQGHAFHHGKRGSASAQSGTSASAGSSSSSGSASTSSSTSTVSTSSAN</sequence>
<keyword evidence="4" id="KW-1185">Reference proteome</keyword>
<organism evidence="3 4">
    <name type="scientific">Alicyclobacillus acidoterrestris (strain ATCC 49025 / DSM 3922 / CIP 106132 / NCIMB 13137 / GD3B)</name>
    <dbReference type="NCBI Taxonomy" id="1356854"/>
    <lineage>
        <taxon>Bacteria</taxon>
        <taxon>Bacillati</taxon>
        <taxon>Bacillota</taxon>
        <taxon>Bacilli</taxon>
        <taxon>Bacillales</taxon>
        <taxon>Alicyclobacillaceae</taxon>
        <taxon>Alicyclobacillus</taxon>
    </lineage>
</organism>
<dbReference type="eggNOG" id="ENOG5032VMR">
    <property type="taxonomic scope" value="Bacteria"/>
</dbReference>
<feature type="region of interest" description="Disordered" evidence="1">
    <location>
        <begin position="249"/>
        <end position="298"/>
    </location>
</feature>
<dbReference type="RefSeq" id="WP_021298448.1">
    <property type="nucleotide sequence ID" value="NZ_AURB01000191.1"/>
</dbReference>